<name>A0A1J5ISQ1_9BACT</name>
<dbReference type="InterPro" id="IPR005227">
    <property type="entry name" value="YqgF"/>
</dbReference>
<comment type="function">
    <text evidence="5">Could be a nuclease involved in processing of the 5'-end of pre-16S rRNA.</text>
</comment>
<evidence type="ECO:0000256" key="4">
    <source>
        <dbReference type="ARBA" id="ARBA00022801"/>
    </source>
</evidence>
<dbReference type="PANTHER" id="PTHR33317:SF4">
    <property type="entry name" value="POLYNUCLEOTIDYL TRANSFERASE, RIBONUCLEASE H-LIKE SUPERFAMILY PROTEIN"/>
    <property type="match status" value="1"/>
</dbReference>
<dbReference type="NCBIfam" id="TIGR00250">
    <property type="entry name" value="RNAse_H_YqgF"/>
    <property type="match status" value="1"/>
</dbReference>
<feature type="domain" description="YqgF/RNase H-like" evidence="6">
    <location>
        <begin position="1"/>
        <end position="98"/>
    </location>
</feature>
<dbReference type="GO" id="GO:0004518">
    <property type="term" value="F:nuclease activity"/>
    <property type="evidence" value="ECO:0007669"/>
    <property type="project" value="UniProtKB-KW"/>
</dbReference>
<dbReference type="Pfam" id="PF03652">
    <property type="entry name" value="RuvX"/>
    <property type="match status" value="1"/>
</dbReference>
<dbReference type="SUPFAM" id="SSF53098">
    <property type="entry name" value="Ribonuclease H-like"/>
    <property type="match status" value="1"/>
</dbReference>
<dbReference type="GO" id="GO:0016788">
    <property type="term" value="F:hydrolase activity, acting on ester bonds"/>
    <property type="evidence" value="ECO:0007669"/>
    <property type="project" value="UniProtKB-UniRule"/>
</dbReference>
<evidence type="ECO:0000313" key="8">
    <source>
        <dbReference type="Proteomes" id="UP000183245"/>
    </source>
</evidence>
<dbReference type="PANTHER" id="PTHR33317">
    <property type="entry name" value="POLYNUCLEOTIDYL TRANSFERASE, RIBONUCLEASE H-LIKE SUPERFAMILY PROTEIN"/>
    <property type="match status" value="1"/>
</dbReference>
<keyword evidence="2 5" id="KW-0690">Ribosome biogenesis</keyword>
<comment type="similarity">
    <text evidence="5">Belongs to the YqgF HJR family.</text>
</comment>
<evidence type="ECO:0000256" key="3">
    <source>
        <dbReference type="ARBA" id="ARBA00022722"/>
    </source>
</evidence>
<dbReference type="HAMAP" id="MF_00651">
    <property type="entry name" value="Nuclease_YqgF"/>
    <property type="match status" value="1"/>
</dbReference>
<comment type="subcellular location">
    <subcellularLocation>
        <location evidence="5">Cytoplasm</location>
    </subcellularLocation>
</comment>
<evidence type="ECO:0000256" key="5">
    <source>
        <dbReference type="HAMAP-Rule" id="MF_00651"/>
    </source>
</evidence>
<evidence type="ECO:0000313" key="7">
    <source>
        <dbReference type="EMBL" id="OIP99739.1"/>
    </source>
</evidence>
<dbReference type="Gene3D" id="3.30.420.140">
    <property type="entry name" value="YqgF/RNase H-like domain"/>
    <property type="match status" value="1"/>
</dbReference>
<dbReference type="InterPro" id="IPR037027">
    <property type="entry name" value="YqgF/RNaseH-like_dom_sf"/>
</dbReference>
<dbReference type="GO" id="GO:0000967">
    <property type="term" value="P:rRNA 5'-end processing"/>
    <property type="evidence" value="ECO:0007669"/>
    <property type="project" value="UniProtKB-UniRule"/>
</dbReference>
<reference evidence="7 8" key="1">
    <citation type="journal article" date="2016" name="Environ. Microbiol.">
        <title>Genomic resolution of a cold subsurface aquifer community provides metabolic insights for novel microbes adapted to high CO concentrations.</title>
        <authorList>
            <person name="Probst A.J."/>
            <person name="Castelle C.J."/>
            <person name="Singh A."/>
            <person name="Brown C.T."/>
            <person name="Anantharaman K."/>
            <person name="Sharon I."/>
            <person name="Hug L.A."/>
            <person name="Burstein D."/>
            <person name="Emerson J.B."/>
            <person name="Thomas B.C."/>
            <person name="Banfield J.F."/>
        </authorList>
    </citation>
    <scope>NUCLEOTIDE SEQUENCE [LARGE SCALE GENOMIC DNA]</scope>
    <source>
        <strain evidence="7">CG2_30_54_11</strain>
    </source>
</reference>
<dbReference type="STRING" id="1817892.AUK40_00580"/>
<dbReference type="Proteomes" id="UP000183245">
    <property type="component" value="Unassembled WGS sequence"/>
</dbReference>
<evidence type="ECO:0000256" key="2">
    <source>
        <dbReference type="ARBA" id="ARBA00022517"/>
    </source>
</evidence>
<dbReference type="CDD" id="cd16964">
    <property type="entry name" value="YqgF"/>
    <property type="match status" value="1"/>
</dbReference>
<dbReference type="SMART" id="SM00732">
    <property type="entry name" value="YqgFc"/>
    <property type="match status" value="1"/>
</dbReference>
<organism evidence="7 8">
    <name type="scientific">Candidatus Wirthbacteria bacterium CG2_30_54_11</name>
    <dbReference type="NCBI Taxonomy" id="1817892"/>
    <lineage>
        <taxon>Bacteria</taxon>
        <taxon>Candidatus Wirthbacteria</taxon>
    </lineage>
</organism>
<sequence>MALDWGTRHIGVAVSDELQISTRPLAPLSETTPEAFLEDVSSLCRDFNVQTIIIGLPVSLSREIGPQAQKVQEFARSVETKTGLEVILWDETYTSQTAETSMKEAGKNLRKHRSEVNSLAAQVILDSYLSEHS</sequence>
<keyword evidence="4 5" id="KW-0378">Hydrolase</keyword>
<comment type="caution">
    <text evidence="7">The sequence shown here is derived from an EMBL/GenBank/DDBJ whole genome shotgun (WGS) entry which is preliminary data.</text>
</comment>
<keyword evidence="3 5" id="KW-0540">Nuclease</keyword>
<dbReference type="GO" id="GO:0005829">
    <property type="term" value="C:cytosol"/>
    <property type="evidence" value="ECO:0007669"/>
    <property type="project" value="TreeGrafter"/>
</dbReference>
<proteinExistence type="inferred from homology"/>
<dbReference type="AlphaFoldDB" id="A0A1J5ISQ1"/>
<evidence type="ECO:0000256" key="1">
    <source>
        <dbReference type="ARBA" id="ARBA00022490"/>
    </source>
</evidence>
<dbReference type="EMBL" id="MNZT01000010">
    <property type="protein sequence ID" value="OIP99739.1"/>
    <property type="molecule type" value="Genomic_DNA"/>
</dbReference>
<keyword evidence="1 5" id="KW-0963">Cytoplasm</keyword>
<evidence type="ECO:0000259" key="6">
    <source>
        <dbReference type="SMART" id="SM00732"/>
    </source>
</evidence>
<dbReference type="InterPro" id="IPR006641">
    <property type="entry name" value="YqgF/RNaseH-like_dom"/>
</dbReference>
<protein>
    <recommendedName>
        <fullName evidence="5">Putative pre-16S rRNA nuclease</fullName>
        <ecNumber evidence="5">3.1.-.-</ecNumber>
    </recommendedName>
</protein>
<accession>A0A1J5ISQ1</accession>
<dbReference type="EC" id="3.1.-.-" evidence="5"/>
<dbReference type="InterPro" id="IPR012337">
    <property type="entry name" value="RNaseH-like_sf"/>
</dbReference>
<gene>
    <name evidence="7" type="ORF">AUK40_00580</name>
</gene>